<dbReference type="AlphaFoldDB" id="A0A6A5VCH7"/>
<sequence length="234" mass="25805">MGGERSVVSKKTLEMVMASNCAAFPKCCIVHSWVVLLGTKTAVTQAHVVADEYDGEEVRGVLWTKIPTDKHMRISWLFGSKIKNVEHTGVVSGIPKSKLGTGAADRGLKLVPVGEMSACARSSSADIVKKEQLWISMEESVGRHIYWYTIKNIGQCPDEGTVLKHPTDGAMFVWSTPVFVCLSSKPQTEDIMKVLVYFSAKEIQRPSELTHGTRWIPSQLHVCEAAKKSTTLSR</sequence>
<protein>
    <submittedName>
        <fullName evidence="1">Uncharacterized protein</fullName>
    </submittedName>
</protein>
<reference evidence="1" key="1">
    <citation type="journal article" date="2020" name="Stud. Mycol.">
        <title>101 Dothideomycetes genomes: a test case for predicting lifestyles and emergence of pathogens.</title>
        <authorList>
            <person name="Haridas S."/>
            <person name="Albert R."/>
            <person name="Binder M."/>
            <person name="Bloem J."/>
            <person name="Labutti K."/>
            <person name="Salamov A."/>
            <person name="Andreopoulos B."/>
            <person name="Baker S."/>
            <person name="Barry K."/>
            <person name="Bills G."/>
            <person name="Bluhm B."/>
            <person name="Cannon C."/>
            <person name="Castanera R."/>
            <person name="Culley D."/>
            <person name="Daum C."/>
            <person name="Ezra D."/>
            <person name="Gonzalez J."/>
            <person name="Henrissat B."/>
            <person name="Kuo A."/>
            <person name="Liang C."/>
            <person name="Lipzen A."/>
            <person name="Lutzoni F."/>
            <person name="Magnuson J."/>
            <person name="Mondo S."/>
            <person name="Nolan M."/>
            <person name="Ohm R."/>
            <person name="Pangilinan J."/>
            <person name="Park H.-J."/>
            <person name="Ramirez L."/>
            <person name="Alfaro M."/>
            <person name="Sun H."/>
            <person name="Tritt A."/>
            <person name="Yoshinaga Y."/>
            <person name="Zwiers L.-H."/>
            <person name="Turgeon B."/>
            <person name="Goodwin S."/>
            <person name="Spatafora J."/>
            <person name="Crous P."/>
            <person name="Grigoriev I."/>
        </authorList>
    </citation>
    <scope>NUCLEOTIDE SEQUENCE</scope>
    <source>
        <strain evidence="1">CBS 107.79</strain>
    </source>
</reference>
<dbReference type="EMBL" id="ML976671">
    <property type="protein sequence ID" value="KAF1975173.1"/>
    <property type="molecule type" value="Genomic_DNA"/>
</dbReference>
<dbReference type="Proteomes" id="UP000800036">
    <property type="component" value="Unassembled WGS sequence"/>
</dbReference>
<accession>A0A6A5VCH7</accession>
<name>A0A6A5VCH7_9PLEO</name>
<evidence type="ECO:0000313" key="2">
    <source>
        <dbReference type="Proteomes" id="UP000800036"/>
    </source>
</evidence>
<gene>
    <name evidence="1" type="ORF">BU23DRAFT_634221</name>
</gene>
<organism evidence="1 2">
    <name type="scientific">Bimuria novae-zelandiae CBS 107.79</name>
    <dbReference type="NCBI Taxonomy" id="1447943"/>
    <lineage>
        <taxon>Eukaryota</taxon>
        <taxon>Fungi</taxon>
        <taxon>Dikarya</taxon>
        <taxon>Ascomycota</taxon>
        <taxon>Pezizomycotina</taxon>
        <taxon>Dothideomycetes</taxon>
        <taxon>Pleosporomycetidae</taxon>
        <taxon>Pleosporales</taxon>
        <taxon>Massarineae</taxon>
        <taxon>Didymosphaeriaceae</taxon>
        <taxon>Bimuria</taxon>
    </lineage>
</organism>
<proteinExistence type="predicted"/>
<evidence type="ECO:0000313" key="1">
    <source>
        <dbReference type="EMBL" id="KAF1975173.1"/>
    </source>
</evidence>
<keyword evidence="2" id="KW-1185">Reference proteome</keyword>